<sequence length="285" mass="30770">MYLELPNSLIILGLLTYPSVARVWKQTSRLPLTVGFQNNLGFDVEAEPTISPTTITDFKPFRSTSVFTIPAALATPNIEDAVPVDKPSPPVAIGQRSPDADSRRYIPAEGYSYDPSKVVPGPTITAAEWDPFQLLTSWPPITEQTTYSDIFTDLFPTTTHTITITITPRGAGGLESRATTMEGSRGWETPRTFQTITGAPSLASSIVTRGYDVERRGYGEDLASCEALASAEILACLYSKSILLPVRTYTSVQAGSTQVVIEVGEGPHHRLYSVPVSTAVLASDA</sequence>
<feature type="region of interest" description="Disordered" evidence="1">
    <location>
        <begin position="80"/>
        <end position="99"/>
    </location>
</feature>
<evidence type="ECO:0000313" key="2">
    <source>
        <dbReference type="EMBL" id="KAA8569291.1"/>
    </source>
</evidence>
<protein>
    <submittedName>
        <fullName evidence="2">Uncharacterized protein</fullName>
    </submittedName>
</protein>
<accession>A0A5M9JJ34</accession>
<keyword evidence="3" id="KW-1185">Reference proteome</keyword>
<evidence type="ECO:0000256" key="1">
    <source>
        <dbReference type="SAM" id="MobiDB-lite"/>
    </source>
</evidence>
<reference evidence="2 3" key="1">
    <citation type="submission" date="2019-06" db="EMBL/GenBank/DDBJ databases">
        <title>Genome Sequence of the Brown Rot Fungal Pathogen Monilinia fructicola.</title>
        <authorList>
            <person name="De Miccolis Angelini R.M."/>
            <person name="Landi L."/>
            <person name="Abate D."/>
            <person name="Pollastro S."/>
            <person name="Romanazzi G."/>
            <person name="Faretra F."/>
        </authorList>
    </citation>
    <scope>NUCLEOTIDE SEQUENCE [LARGE SCALE GENOMIC DNA]</scope>
    <source>
        <strain evidence="2 3">Mfrc123</strain>
    </source>
</reference>
<comment type="caution">
    <text evidence="2">The sequence shown here is derived from an EMBL/GenBank/DDBJ whole genome shotgun (WGS) entry which is preliminary data.</text>
</comment>
<dbReference type="Proteomes" id="UP000322873">
    <property type="component" value="Unassembled WGS sequence"/>
</dbReference>
<dbReference type="AlphaFoldDB" id="A0A5M9JJ34"/>
<gene>
    <name evidence="2" type="ORF">EYC84_000949</name>
</gene>
<dbReference type="VEuPathDB" id="FungiDB:MFRU_004g01160"/>
<proteinExistence type="predicted"/>
<organism evidence="2 3">
    <name type="scientific">Monilinia fructicola</name>
    <name type="common">Brown rot fungus</name>
    <name type="synonym">Ciboria fructicola</name>
    <dbReference type="NCBI Taxonomy" id="38448"/>
    <lineage>
        <taxon>Eukaryota</taxon>
        <taxon>Fungi</taxon>
        <taxon>Dikarya</taxon>
        <taxon>Ascomycota</taxon>
        <taxon>Pezizomycotina</taxon>
        <taxon>Leotiomycetes</taxon>
        <taxon>Helotiales</taxon>
        <taxon>Sclerotiniaceae</taxon>
        <taxon>Monilinia</taxon>
    </lineage>
</organism>
<dbReference type="EMBL" id="VICG01000008">
    <property type="protein sequence ID" value="KAA8569291.1"/>
    <property type="molecule type" value="Genomic_DNA"/>
</dbReference>
<name>A0A5M9JJ34_MONFR</name>
<evidence type="ECO:0000313" key="3">
    <source>
        <dbReference type="Proteomes" id="UP000322873"/>
    </source>
</evidence>